<comment type="similarity">
    <text evidence="6 15">In the C-terminal section; belongs to the PRA-PH family.</text>
</comment>
<dbReference type="PANTHER" id="PTHR42945">
    <property type="entry name" value="HISTIDINE BIOSYNTHESIS BIFUNCTIONAL PROTEIN"/>
    <property type="match status" value="1"/>
</dbReference>
<dbReference type="RefSeq" id="WP_126798757.1">
    <property type="nucleotide sequence ID" value="NZ_PIPO01000003.1"/>
</dbReference>
<comment type="pathway">
    <text evidence="5 15">Amino-acid biosynthesis; L-histidine biosynthesis; L-histidine from 5-phospho-alpha-D-ribose 1-diphosphate: step 2/9.</text>
</comment>
<evidence type="ECO:0000256" key="15">
    <source>
        <dbReference type="HAMAP-Rule" id="MF_01019"/>
    </source>
</evidence>
<comment type="pathway">
    <text evidence="4 15">Amino-acid biosynthesis; L-histidine biosynthesis; L-histidine from 5-phospho-alpha-D-ribose 1-diphosphate: step 3/9.</text>
</comment>
<evidence type="ECO:0000256" key="4">
    <source>
        <dbReference type="ARBA" id="ARBA00005169"/>
    </source>
</evidence>
<keyword evidence="13 15" id="KW-0368">Histidine biosynthesis</keyword>
<dbReference type="HAMAP" id="MF_01019">
    <property type="entry name" value="HisIE"/>
    <property type="match status" value="1"/>
</dbReference>
<evidence type="ECO:0000313" key="17">
    <source>
        <dbReference type="EMBL" id="RUO33017.1"/>
    </source>
</evidence>
<keyword evidence="18" id="KW-1185">Reference proteome</keyword>
<evidence type="ECO:0000256" key="11">
    <source>
        <dbReference type="ARBA" id="ARBA00022801"/>
    </source>
</evidence>
<dbReference type="GO" id="GO:0005524">
    <property type="term" value="F:ATP binding"/>
    <property type="evidence" value="ECO:0007669"/>
    <property type="project" value="UniProtKB-KW"/>
</dbReference>
<feature type="region of interest" description="Phosphoribosyl-ATP pyrophosphohydrolase" evidence="15">
    <location>
        <begin position="117"/>
        <end position="206"/>
    </location>
</feature>
<name>A0A432WH32_9GAMM</name>
<dbReference type="EC" id="3.5.4.19" evidence="15"/>
<evidence type="ECO:0000256" key="13">
    <source>
        <dbReference type="ARBA" id="ARBA00023102"/>
    </source>
</evidence>
<dbReference type="InterPro" id="IPR008179">
    <property type="entry name" value="HisE"/>
</dbReference>
<dbReference type="FunFam" id="3.10.20.810:FF:000001">
    <property type="entry name" value="Histidine biosynthesis bifunctional protein HisIE"/>
    <property type="match status" value="1"/>
</dbReference>
<keyword evidence="10 15" id="KW-0547">Nucleotide-binding</keyword>
<evidence type="ECO:0000256" key="9">
    <source>
        <dbReference type="ARBA" id="ARBA00022605"/>
    </source>
</evidence>
<comment type="catalytic activity">
    <reaction evidence="2 15">
        <text>1-(5-phospho-beta-D-ribosyl)-ATP + H2O = 1-(5-phospho-beta-D-ribosyl)-5'-AMP + diphosphate + H(+)</text>
        <dbReference type="Rhea" id="RHEA:22828"/>
        <dbReference type="ChEBI" id="CHEBI:15377"/>
        <dbReference type="ChEBI" id="CHEBI:15378"/>
        <dbReference type="ChEBI" id="CHEBI:33019"/>
        <dbReference type="ChEBI" id="CHEBI:59457"/>
        <dbReference type="ChEBI" id="CHEBI:73183"/>
        <dbReference type="EC" id="3.6.1.31"/>
    </reaction>
</comment>
<dbReference type="PANTHER" id="PTHR42945:SF9">
    <property type="entry name" value="HISTIDINE BIOSYNTHESIS BIFUNCTIONAL PROTEIN HISIE"/>
    <property type="match status" value="1"/>
</dbReference>
<dbReference type="HAMAP" id="MF_01020">
    <property type="entry name" value="HisE"/>
    <property type="match status" value="1"/>
</dbReference>
<reference evidence="17 18" key="1">
    <citation type="journal article" date="2011" name="Front. Microbiol.">
        <title>Genomic signatures of strain selection and enhancement in Bacillus atrophaeus var. globigii, a historical biowarfare simulant.</title>
        <authorList>
            <person name="Gibbons H.S."/>
            <person name="Broomall S.M."/>
            <person name="McNew L.A."/>
            <person name="Daligault H."/>
            <person name="Chapman C."/>
            <person name="Bruce D."/>
            <person name="Karavis M."/>
            <person name="Krepps M."/>
            <person name="McGregor P.A."/>
            <person name="Hong C."/>
            <person name="Park K.H."/>
            <person name="Akmal A."/>
            <person name="Feldman A."/>
            <person name="Lin J.S."/>
            <person name="Chang W.E."/>
            <person name="Higgs B.W."/>
            <person name="Demirev P."/>
            <person name="Lindquist J."/>
            <person name="Liem A."/>
            <person name="Fochler E."/>
            <person name="Read T.D."/>
            <person name="Tapia R."/>
            <person name="Johnson S."/>
            <person name="Bishop-Lilly K.A."/>
            <person name="Detter C."/>
            <person name="Han C."/>
            <person name="Sozhamannan S."/>
            <person name="Rosenzweig C.N."/>
            <person name="Skowronski E.W."/>
        </authorList>
    </citation>
    <scope>NUCLEOTIDE SEQUENCE [LARGE SCALE GENOMIC DNA]</scope>
    <source>
        <strain evidence="17 18">Y4G10-17</strain>
    </source>
</reference>
<comment type="caution">
    <text evidence="17">The sequence shown here is derived from an EMBL/GenBank/DDBJ whole genome shotgun (WGS) entry which is preliminary data.</text>
</comment>
<evidence type="ECO:0000256" key="12">
    <source>
        <dbReference type="ARBA" id="ARBA00022840"/>
    </source>
</evidence>
<evidence type="ECO:0000256" key="10">
    <source>
        <dbReference type="ARBA" id="ARBA00022741"/>
    </source>
</evidence>
<dbReference type="CDD" id="cd11534">
    <property type="entry name" value="NTP-PPase_HisIE_like"/>
    <property type="match status" value="1"/>
</dbReference>
<feature type="region of interest" description="Phosphoribosyl-AMP cyclohydrolase" evidence="15">
    <location>
        <begin position="1"/>
        <end position="116"/>
    </location>
</feature>
<comment type="catalytic activity">
    <reaction evidence="1 15">
        <text>1-(5-phospho-beta-D-ribosyl)-5'-AMP + H2O = 1-(5-phospho-beta-D-ribosyl)-5-[(5-phospho-beta-D-ribosylamino)methylideneamino]imidazole-4-carboxamide</text>
        <dbReference type="Rhea" id="RHEA:20049"/>
        <dbReference type="ChEBI" id="CHEBI:15377"/>
        <dbReference type="ChEBI" id="CHEBI:58435"/>
        <dbReference type="ChEBI" id="CHEBI:59457"/>
        <dbReference type="EC" id="3.5.4.19"/>
    </reaction>
</comment>
<dbReference type="EMBL" id="PIPO01000003">
    <property type="protein sequence ID" value="RUO33017.1"/>
    <property type="molecule type" value="Genomic_DNA"/>
</dbReference>
<evidence type="ECO:0000256" key="3">
    <source>
        <dbReference type="ARBA" id="ARBA00004496"/>
    </source>
</evidence>
<dbReference type="NCBIfam" id="NF002747">
    <property type="entry name" value="PRK02759.1"/>
    <property type="match status" value="1"/>
</dbReference>
<gene>
    <name evidence="15" type="primary">hisI</name>
    <name evidence="15" type="synonym">hisIE</name>
    <name evidence="17" type="ORF">CWE14_07165</name>
</gene>
<dbReference type="GO" id="GO:0004636">
    <property type="term" value="F:phosphoribosyl-ATP diphosphatase activity"/>
    <property type="evidence" value="ECO:0007669"/>
    <property type="project" value="UniProtKB-UniRule"/>
</dbReference>
<dbReference type="NCBIfam" id="TIGR03188">
    <property type="entry name" value="histidine_hisI"/>
    <property type="match status" value="1"/>
</dbReference>
<evidence type="ECO:0000256" key="7">
    <source>
        <dbReference type="ARBA" id="ARBA00008299"/>
    </source>
</evidence>
<dbReference type="Gene3D" id="1.10.287.1080">
    <property type="entry name" value="MazG-like"/>
    <property type="match status" value="1"/>
</dbReference>
<dbReference type="InterPro" id="IPR021130">
    <property type="entry name" value="PRib-ATP_PPHydrolase-like"/>
</dbReference>
<dbReference type="Proteomes" id="UP000287823">
    <property type="component" value="Unassembled WGS sequence"/>
</dbReference>
<dbReference type="EC" id="3.6.1.31" evidence="15"/>
<evidence type="ECO:0000256" key="14">
    <source>
        <dbReference type="ARBA" id="ARBA00023268"/>
    </source>
</evidence>
<keyword evidence="8 15" id="KW-0963">Cytoplasm</keyword>
<keyword evidence="14 15" id="KW-0511">Multifunctional enzyme</keyword>
<evidence type="ECO:0000256" key="1">
    <source>
        <dbReference type="ARBA" id="ARBA00000024"/>
    </source>
</evidence>
<evidence type="ECO:0000313" key="18">
    <source>
        <dbReference type="Proteomes" id="UP000287823"/>
    </source>
</evidence>
<dbReference type="GO" id="GO:0004635">
    <property type="term" value="F:phosphoribosyl-AMP cyclohydrolase activity"/>
    <property type="evidence" value="ECO:0007669"/>
    <property type="project" value="UniProtKB-UniRule"/>
</dbReference>
<organism evidence="17 18">
    <name type="scientific">Aliidiomarina soli</name>
    <dbReference type="NCBI Taxonomy" id="1928574"/>
    <lineage>
        <taxon>Bacteria</taxon>
        <taxon>Pseudomonadati</taxon>
        <taxon>Pseudomonadota</taxon>
        <taxon>Gammaproteobacteria</taxon>
        <taxon>Alteromonadales</taxon>
        <taxon>Idiomarinaceae</taxon>
        <taxon>Aliidiomarina</taxon>
    </lineage>
</organism>
<dbReference type="Gene3D" id="3.10.20.810">
    <property type="entry name" value="Phosphoribosyl-AMP cyclohydrolase"/>
    <property type="match status" value="1"/>
</dbReference>
<proteinExistence type="inferred from homology"/>
<dbReference type="InterPro" id="IPR002496">
    <property type="entry name" value="PRib_AMP_CycHydrolase_dom"/>
</dbReference>
<dbReference type="Pfam" id="PF01502">
    <property type="entry name" value="PRA-CH"/>
    <property type="match status" value="1"/>
</dbReference>
<comment type="similarity">
    <text evidence="7 15">In the N-terminal section; belongs to the PRA-CH family.</text>
</comment>
<keyword evidence="9 15" id="KW-0028">Amino-acid biosynthesis</keyword>
<evidence type="ECO:0000256" key="8">
    <source>
        <dbReference type="ARBA" id="ARBA00022490"/>
    </source>
</evidence>
<comment type="subcellular location">
    <subcellularLocation>
        <location evidence="3 15">Cytoplasm</location>
    </subcellularLocation>
</comment>
<dbReference type="SUPFAM" id="SSF101386">
    <property type="entry name" value="all-alpha NTP pyrophosphatases"/>
    <property type="match status" value="1"/>
</dbReference>
<dbReference type="UniPathway" id="UPA00031">
    <property type="reaction ID" value="UER00007"/>
</dbReference>
<evidence type="ECO:0000256" key="2">
    <source>
        <dbReference type="ARBA" id="ARBA00001460"/>
    </source>
</evidence>
<dbReference type="InterPro" id="IPR023019">
    <property type="entry name" value="His_synth_HisIE"/>
</dbReference>
<dbReference type="Pfam" id="PF01503">
    <property type="entry name" value="PRA-PH"/>
    <property type="match status" value="1"/>
</dbReference>
<dbReference type="GO" id="GO:0000105">
    <property type="term" value="P:L-histidine biosynthetic process"/>
    <property type="evidence" value="ECO:0007669"/>
    <property type="project" value="UniProtKB-UniRule"/>
</dbReference>
<dbReference type="GO" id="GO:0005737">
    <property type="term" value="C:cytoplasm"/>
    <property type="evidence" value="ECO:0007669"/>
    <property type="project" value="UniProtKB-SubCell"/>
</dbReference>
<keyword evidence="11 15" id="KW-0378">Hydrolase</keyword>
<evidence type="ECO:0000256" key="6">
    <source>
        <dbReference type="ARBA" id="ARBA00007731"/>
    </source>
</evidence>
<evidence type="ECO:0000259" key="16">
    <source>
        <dbReference type="Pfam" id="PF01502"/>
    </source>
</evidence>
<keyword evidence="12 15" id="KW-0067">ATP-binding</keyword>
<protein>
    <recommendedName>
        <fullName evidence="15">Histidine biosynthesis bifunctional protein HisIE</fullName>
    </recommendedName>
    <domain>
        <recommendedName>
            <fullName evidence="15">Phosphoribosyl-AMP cyclohydrolase</fullName>
            <shortName evidence="15">PRA-CH</shortName>
            <ecNumber evidence="15">3.5.4.19</ecNumber>
        </recommendedName>
    </domain>
    <domain>
        <recommendedName>
            <fullName evidence="15">Phosphoribosyl-ATP pyrophosphatase</fullName>
            <shortName evidence="15">PRA-PH</shortName>
            <ecNumber evidence="15">3.6.1.31</ecNumber>
        </recommendedName>
    </domain>
</protein>
<dbReference type="SUPFAM" id="SSF141734">
    <property type="entry name" value="HisI-like"/>
    <property type="match status" value="1"/>
</dbReference>
<dbReference type="InterPro" id="IPR038019">
    <property type="entry name" value="PRib_AMP_CycHydrolase_sf"/>
</dbReference>
<dbReference type="AlphaFoldDB" id="A0A432WH32"/>
<accession>A0A432WH32</accession>
<sequence>MQLTTDNMASLDWQKMNDLIPCMVQDASSGRLLMQGYMNQDALAATLQSQQVTFFSRSKQRLWRKGEESGNTLQLVELVADCDNDAILALARPQGPTCHLGTESCWVPQQQPMISELSELQRTIEQRKQQADGSQSYTAQLLESGIRRCAQKVGEEGVEVALAAVAQDDDALLNESADLMYHLMVVLSARDLSIDDVCKVLQQRKG</sequence>
<feature type="domain" description="Phosphoribosyl-AMP cyclohydrolase" evidence="16">
    <location>
        <begin position="34"/>
        <end position="106"/>
    </location>
</feature>
<evidence type="ECO:0000256" key="5">
    <source>
        <dbReference type="ARBA" id="ARBA00005204"/>
    </source>
</evidence>